<dbReference type="Proteomes" id="UP001196413">
    <property type="component" value="Unassembled WGS sequence"/>
</dbReference>
<feature type="region of interest" description="Disordered" evidence="1">
    <location>
        <begin position="1"/>
        <end position="21"/>
    </location>
</feature>
<proteinExistence type="predicted"/>
<gene>
    <name evidence="2" type="ORF">KIN20_003688</name>
</gene>
<keyword evidence="3" id="KW-1185">Reference proteome</keyword>
<reference evidence="2" key="1">
    <citation type="submission" date="2021-06" db="EMBL/GenBank/DDBJ databases">
        <title>Parelaphostrongylus tenuis whole genome reference sequence.</title>
        <authorList>
            <person name="Garwood T.J."/>
            <person name="Larsen P.A."/>
            <person name="Fountain-Jones N.M."/>
            <person name="Garbe J.R."/>
            <person name="Macchietto M.G."/>
            <person name="Kania S.A."/>
            <person name="Gerhold R.W."/>
            <person name="Richards J.E."/>
            <person name="Wolf T.M."/>
        </authorList>
    </citation>
    <scope>NUCLEOTIDE SEQUENCE</scope>
    <source>
        <strain evidence="2">MNPRO001-30</strain>
        <tissue evidence="2">Meninges</tissue>
    </source>
</reference>
<protein>
    <submittedName>
        <fullName evidence="2">Uncharacterized protein</fullName>
    </submittedName>
</protein>
<accession>A0AAD5LX92</accession>
<sequence length="75" mass="8201">MRNPDVAEGVYTKEAEEADREADDFVVDRAEARAEEEYDRAAAVKVSGSEEGVFAETSAIYPGRFTGCQQGHSID</sequence>
<evidence type="ECO:0000313" key="3">
    <source>
        <dbReference type="Proteomes" id="UP001196413"/>
    </source>
</evidence>
<dbReference type="AlphaFoldDB" id="A0AAD5LX92"/>
<evidence type="ECO:0000256" key="1">
    <source>
        <dbReference type="SAM" id="MobiDB-lite"/>
    </source>
</evidence>
<comment type="caution">
    <text evidence="2">The sequence shown here is derived from an EMBL/GenBank/DDBJ whole genome shotgun (WGS) entry which is preliminary data.</text>
</comment>
<dbReference type="EMBL" id="JAHQIW010000493">
    <property type="protein sequence ID" value="KAJ1348392.1"/>
    <property type="molecule type" value="Genomic_DNA"/>
</dbReference>
<organism evidence="2 3">
    <name type="scientific">Parelaphostrongylus tenuis</name>
    <name type="common">Meningeal worm</name>
    <dbReference type="NCBI Taxonomy" id="148309"/>
    <lineage>
        <taxon>Eukaryota</taxon>
        <taxon>Metazoa</taxon>
        <taxon>Ecdysozoa</taxon>
        <taxon>Nematoda</taxon>
        <taxon>Chromadorea</taxon>
        <taxon>Rhabditida</taxon>
        <taxon>Rhabditina</taxon>
        <taxon>Rhabditomorpha</taxon>
        <taxon>Strongyloidea</taxon>
        <taxon>Metastrongylidae</taxon>
        <taxon>Parelaphostrongylus</taxon>
    </lineage>
</organism>
<evidence type="ECO:0000313" key="2">
    <source>
        <dbReference type="EMBL" id="KAJ1348392.1"/>
    </source>
</evidence>
<name>A0AAD5LX92_PARTN</name>